<proteinExistence type="predicted"/>
<dbReference type="InterPro" id="IPR011051">
    <property type="entry name" value="RmlC_Cupin_sf"/>
</dbReference>
<dbReference type="CDD" id="cd00093">
    <property type="entry name" value="HTH_XRE"/>
    <property type="match status" value="1"/>
</dbReference>
<dbReference type="InterPro" id="IPR010982">
    <property type="entry name" value="Lambda_DNA-bd_dom_sf"/>
</dbReference>
<reference evidence="3 4" key="1">
    <citation type="submission" date="2017-09" db="EMBL/GenBank/DDBJ databases">
        <title>Comparative genomics of rhizobia isolated from Phaseolus vulgaris in China.</title>
        <authorList>
            <person name="Tong W."/>
        </authorList>
    </citation>
    <scope>NUCLEOTIDE SEQUENCE [LARGE SCALE GENOMIC DNA]</scope>
    <source>
        <strain evidence="3 4">C5</strain>
    </source>
</reference>
<dbReference type="GO" id="GO:0005829">
    <property type="term" value="C:cytosol"/>
    <property type="evidence" value="ECO:0007669"/>
    <property type="project" value="TreeGrafter"/>
</dbReference>
<keyword evidence="4" id="KW-1185">Reference proteome</keyword>
<dbReference type="InterPro" id="IPR014710">
    <property type="entry name" value="RmlC-like_jellyroll"/>
</dbReference>
<keyword evidence="1" id="KW-0238">DNA-binding</keyword>
<evidence type="ECO:0000256" key="1">
    <source>
        <dbReference type="ARBA" id="ARBA00023125"/>
    </source>
</evidence>
<protein>
    <submittedName>
        <fullName evidence="3">Transcriptional regulator</fullName>
    </submittedName>
</protein>
<dbReference type="Gene3D" id="1.10.260.40">
    <property type="entry name" value="lambda repressor-like DNA-binding domains"/>
    <property type="match status" value="1"/>
</dbReference>
<dbReference type="AlphaFoldDB" id="A0A2A6JEF0"/>
<dbReference type="GO" id="GO:0003677">
    <property type="term" value="F:DNA binding"/>
    <property type="evidence" value="ECO:0007669"/>
    <property type="project" value="UniProtKB-KW"/>
</dbReference>
<dbReference type="InterPro" id="IPR001387">
    <property type="entry name" value="Cro/C1-type_HTH"/>
</dbReference>
<dbReference type="SMART" id="SM00530">
    <property type="entry name" value="HTH_XRE"/>
    <property type="match status" value="1"/>
</dbReference>
<dbReference type="Pfam" id="PF07883">
    <property type="entry name" value="Cupin_2"/>
    <property type="match status" value="1"/>
</dbReference>
<dbReference type="PROSITE" id="PS50943">
    <property type="entry name" value="HTH_CROC1"/>
    <property type="match status" value="1"/>
</dbReference>
<feature type="domain" description="HTH cro/C1-type" evidence="2">
    <location>
        <begin position="28"/>
        <end position="82"/>
    </location>
</feature>
<evidence type="ECO:0000313" key="4">
    <source>
        <dbReference type="Proteomes" id="UP000220768"/>
    </source>
</evidence>
<comment type="caution">
    <text evidence="3">The sequence shown here is derived from an EMBL/GenBank/DDBJ whole genome shotgun (WGS) entry which is preliminary data.</text>
</comment>
<dbReference type="PANTHER" id="PTHR46797">
    <property type="entry name" value="HTH-TYPE TRANSCRIPTIONAL REGULATOR"/>
    <property type="match status" value="1"/>
</dbReference>
<dbReference type="GO" id="GO:0003700">
    <property type="term" value="F:DNA-binding transcription factor activity"/>
    <property type="evidence" value="ECO:0007669"/>
    <property type="project" value="TreeGrafter"/>
</dbReference>
<dbReference type="SUPFAM" id="SSF51182">
    <property type="entry name" value="RmlC-like cupins"/>
    <property type="match status" value="1"/>
</dbReference>
<dbReference type="InterPro" id="IPR013096">
    <property type="entry name" value="Cupin_2"/>
</dbReference>
<evidence type="ECO:0000259" key="2">
    <source>
        <dbReference type="PROSITE" id="PS50943"/>
    </source>
</evidence>
<dbReference type="PANTHER" id="PTHR46797:SF1">
    <property type="entry name" value="METHYLPHOSPHONATE SYNTHASE"/>
    <property type="match status" value="1"/>
</dbReference>
<dbReference type="CDD" id="cd02209">
    <property type="entry name" value="cupin_XRE_C"/>
    <property type="match status" value="1"/>
</dbReference>
<accession>A0A2A6JEF0</accession>
<dbReference type="Gene3D" id="2.60.120.10">
    <property type="entry name" value="Jelly Rolls"/>
    <property type="match status" value="1"/>
</dbReference>
<gene>
    <name evidence="3" type="ORF">CO666_10095</name>
</gene>
<dbReference type="RefSeq" id="WP_097611941.1">
    <property type="nucleotide sequence ID" value="NZ_NWSV01000005.1"/>
</dbReference>
<organism evidence="3 4">
    <name type="scientific">Rhizobium chutanense</name>
    <dbReference type="NCBI Taxonomy" id="2035448"/>
    <lineage>
        <taxon>Bacteria</taxon>
        <taxon>Pseudomonadati</taxon>
        <taxon>Pseudomonadota</taxon>
        <taxon>Alphaproteobacteria</taxon>
        <taxon>Hyphomicrobiales</taxon>
        <taxon>Rhizobiaceae</taxon>
        <taxon>Rhizobium/Agrobacterium group</taxon>
        <taxon>Rhizobium</taxon>
    </lineage>
</organism>
<name>A0A2A6JEF0_9HYPH</name>
<dbReference type="SUPFAM" id="SSF47413">
    <property type="entry name" value="lambda repressor-like DNA-binding domains"/>
    <property type="match status" value="1"/>
</dbReference>
<dbReference type="Pfam" id="PF01381">
    <property type="entry name" value="HTH_3"/>
    <property type="match status" value="1"/>
</dbReference>
<evidence type="ECO:0000313" key="3">
    <source>
        <dbReference type="EMBL" id="PDT04228.1"/>
    </source>
</evidence>
<dbReference type="Proteomes" id="UP000220768">
    <property type="component" value="Unassembled WGS sequence"/>
</dbReference>
<dbReference type="EMBL" id="NWSV01000005">
    <property type="protein sequence ID" value="PDT04228.1"/>
    <property type="molecule type" value="Genomic_DNA"/>
</dbReference>
<sequence length="206" mass="22482">MAPDQALLSDGEAIDAAEEITVQTGQNLRRIRTRRGYSLDRLAKIAGVSRAMLGQIETGKSSPTLSILSKIALALGIPCAALIAERSETAIVTVPRARSKILASSEGRFRTRALFPFEGERKVEFYELRIAPHHTENADAHQHGTVENLVVAQGTVEIIAGRQAPHILGEGDAIIFEADVPHIYRNMTGTEAILFLVTTYLEEVRV</sequence>
<dbReference type="InterPro" id="IPR050807">
    <property type="entry name" value="TransReg_Diox_bact_type"/>
</dbReference>